<feature type="transmembrane region" description="Helical" evidence="1">
    <location>
        <begin position="49"/>
        <end position="70"/>
    </location>
</feature>
<dbReference type="EMBL" id="CP002432">
    <property type="protein sequence ID" value="ADU66789.1"/>
    <property type="molecule type" value="Genomic_DNA"/>
</dbReference>
<name>E6W2W4_DESIS</name>
<keyword evidence="1" id="KW-0472">Membrane</keyword>
<dbReference type="Proteomes" id="UP000002572">
    <property type="component" value="Chromosome"/>
</dbReference>
<keyword evidence="1" id="KW-0812">Transmembrane</keyword>
<keyword evidence="1" id="KW-1133">Transmembrane helix</keyword>
<sequence length="85" mass="9903">MVLHKLRRDIILALFMSFFCHFGLAQSGWEAAPMLSFFSRPPDWNWEPQTTALSGFWFAVAALVATTLRVHRVMQARPERDTHRK</sequence>
<dbReference type="InParanoid" id="E6W2W4"/>
<gene>
    <name evidence="2" type="ordered locus">Selin_2069</name>
</gene>
<dbReference type="HOGENOM" id="CLU_2507236_0_0_0"/>
<evidence type="ECO:0000256" key="1">
    <source>
        <dbReference type="SAM" id="Phobius"/>
    </source>
</evidence>
<dbReference type="KEGG" id="din:Selin_2069"/>
<evidence type="ECO:0000313" key="3">
    <source>
        <dbReference type="Proteomes" id="UP000002572"/>
    </source>
</evidence>
<reference evidence="2 3" key="1">
    <citation type="submission" date="2010-12" db="EMBL/GenBank/DDBJ databases">
        <title>Complete sequence of Desulfurispirillum indicum S5.</title>
        <authorList>
            <consortium name="US DOE Joint Genome Institute"/>
            <person name="Lucas S."/>
            <person name="Copeland A."/>
            <person name="Lapidus A."/>
            <person name="Cheng J.-F."/>
            <person name="Goodwin L."/>
            <person name="Pitluck S."/>
            <person name="Chertkov O."/>
            <person name="Held B."/>
            <person name="Detter J.C."/>
            <person name="Han C."/>
            <person name="Tapia R."/>
            <person name="Land M."/>
            <person name="Hauser L."/>
            <person name="Kyrpides N."/>
            <person name="Ivanova N."/>
            <person name="Mikhailova N."/>
            <person name="Haggblom M."/>
            <person name="Rauschenbach I."/>
            <person name="Bini E."/>
            <person name="Woyke T."/>
        </authorList>
    </citation>
    <scope>NUCLEOTIDE SEQUENCE [LARGE SCALE GENOMIC DNA]</scope>
    <source>
        <strain evidence="3">ATCC BAA-1389 / DSM 22839 / S5</strain>
    </source>
</reference>
<accession>E6W2W4</accession>
<protein>
    <submittedName>
        <fullName evidence="2">Calcium-sensing receptor-like protein</fullName>
    </submittedName>
</protein>
<proteinExistence type="predicted"/>
<dbReference type="AlphaFoldDB" id="E6W2W4"/>
<keyword evidence="3" id="KW-1185">Reference proteome</keyword>
<keyword evidence="2" id="KW-0675">Receptor</keyword>
<evidence type="ECO:0000313" key="2">
    <source>
        <dbReference type="EMBL" id="ADU66789.1"/>
    </source>
</evidence>
<organism evidence="2 3">
    <name type="scientific">Desulfurispirillum indicum (strain ATCC BAA-1389 / DSM 22839 / S5)</name>
    <dbReference type="NCBI Taxonomy" id="653733"/>
    <lineage>
        <taxon>Bacteria</taxon>
        <taxon>Pseudomonadati</taxon>
        <taxon>Chrysiogenota</taxon>
        <taxon>Chrysiogenia</taxon>
        <taxon>Chrysiogenales</taxon>
        <taxon>Chrysiogenaceae</taxon>
        <taxon>Desulfurispirillum</taxon>
    </lineage>
</organism>